<proteinExistence type="predicted"/>
<evidence type="ECO:0000313" key="3">
    <source>
        <dbReference type="Proteomes" id="UP000708208"/>
    </source>
</evidence>
<evidence type="ECO:0000256" key="1">
    <source>
        <dbReference type="SAM" id="MobiDB-lite"/>
    </source>
</evidence>
<feature type="compositionally biased region" description="Basic and acidic residues" evidence="1">
    <location>
        <begin position="46"/>
        <end position="60"/>
    </location>
</feature>
<dbReference type="AlphaFoldDB" id="A0A8J2JMX8"/>
<keyword evidence="3" id="KW-1185">Reference proteome</keyword>
<evidence type="ECO:0000313" key="2">
    <source>
        <dbReference type="EMBL" id="CAG7723161.1"/>
    </source>
</evidence>
<dbReference type="EMBL" id="CAJVCH010096101">
    <property type="protein sequence ID" value="CAG7723161.1"/>
    <property type="molecule type" value="Genomic_DNA"/>
</dbReference>
<organism evidence="2 3">
    <name type="scientific">Allacma fusca</name>
    <dbReference type="NCBI Taxonomy" id="39272"/>
    <lineage>
        <taxon>Eukaryota</taxon>
        <taxon>Metazoa</taxon>
        <taxon>Ecdysozoa</taxon>
        <taxon>Arthropoda</taxon>
        <taxon>Hexapoda</taxon>
        <taxon>Collembola</taxon>
        <taxon>Symphypleona</taxon>
        <taxon>Sminthuridae</taxon>
        <taxon>Allacma</taxon>
    </lineage>
</organism>
<comment type="caution">
    <text evidence="2">The sequence shown here is derived from an EMBL/GenBank/DDBJ whole genome shotgun (WGS) entry which is preliminary data.</text>
</comment>
<name>A0A8J2JMX8_9HEXA</name>
<accession>A0A8J2JMX8</accession>
<feature type="non-terminal residue" evidence="2">
    <location>
        <position position="1"/>
    </location>
</feature>
<reference evidence="2" key="1">
    <citation type="submission" date="2021-06" db="EMBL/GenBank/DDBJ databases">
        <authorList>
            <person name="Hodson N. C."/>
            <person name="Mongue J. A."/>
            <person name="Jaron S. K."/>
        </authorList>
    </citation>
    <scope>NUCLEOTIDE SEQUENCE</scope>
</reference>
<gene>
    <name evidence="2" type="ORF">AFUS01_LOCUS12263</name>
</gene>
<dbReference type="Proteomes" id="UP000708208">
    <property type="component" value="Unassembled WGS sequence"/>
</dbReference>
<feature type="region of interest" description="Disordered" evidence="1">
    <location>
        <begin position="46"/>
        <end position="69"/>
    </location>
</feature>
<sequence length="99" mass="11830">MIKQTSRNKINEIDQEYEELVINKKLICQKLSTSVSTSLYGELSLRRNKTESPEQRNERKNFRKKRRMERKANMVAFRDEAKRQEKVMLNAKGHLQGFK</sequence>
<protein>
    <submittedName>
        <fullName evidence="2">Uncharacterized protein</fullName>
    </submittedName>
</protein>